<evidence type="ECO:0000313" key="4">
    <source>
        <dbReference type="Proteomes" id="UP000275348"/>
    </source>
</evidence>
<dbReference type="Pfam" id="PF12969">
    <property type="entry name" value="DUF3857"/>
    <property type="match status" value="1"/>
</dbReference>
<dbReference type="InterPro" id="IPR024618">
    <property type="entry name" value="DUF3857"/>
</dbReference>
<comment type="caution">
    <text evidence="3">The sequence shown here is derived from an EMBL/GenBank/DDBJ whole genome shotgun (WGS) entry which is preliminary data.</text>
</comment>
<protein>
    <submittedName>
        <fullName evidence="3">DUF3857 domain-containing protein</fullName>
    </submittedName>
</protein>
<dbReference type="OrthoDB" id="98874at2"/>
<proteinExistence type="predicted"/>
<feature type="domain" description="DUF3857" evidence="2">
    <location>
        <begin position="67"/>
        <end position="217"/>
    </location>
</feature>
<evidence type="ECO:0000259" key="2">
    <source>
        <dbReference type="Pfam" id="PF12969"/>
    </source>
</evidence>
<reference evidence="3 4" key="1">
    <citation type="submission" date="2018-10" db="EMBL/GenBank/DDBJ databases">
        <authorList>
            <person name="Chen X."/>
        </authorList>
    </citation>
    <scope>NUCLEOTIDE SEQUENCE [LARGE SCALE GENOMIC DNA]</scope>
    <source>
        <strain evidence="3 4">YIM 102668</strain>
    </source>
</reference>
<evidence type="ECO:0000256" key="1">
    <source>
        <dbReference type="SAM" id="SignalP"/>
    </source>
</evidence>
<sequence length="623" mass="71997">MKFNYYLLLSLTFLTTPTFAQKSLSGFEKLTSTQLDLTSVSFDKDATAVILDENGYLDVNGGGHQLVTKRRIKILDEKAIDEGNIDLMYYAKNNIENIKNVKAQSINLVNGEYVSTPISDKDIFEVDVNQYYKAVRFAVPNVRVGTIIEYQYTLNSQQLYNIDAWQFQHEFPTLQSNFKLKINTNADFTNLSVGQQLTDKYKGRKNVDTWVLHNIPSYNGFQYVYNRKNVLESIRLQLSGYLSDTGFKSTIGKWNDLKKEVKESYSRLLNNVAVKNYAETIPNGQTEKETLDNVITKFKNDFKWNGFKGIYPSKTQKEILDSRSSNLADMNILLNSILNAKGIKSELVLLSSRSNGKLITSFPYLDQFDYVVNSVQLNQGSLYVINAVEIPKNTYKFTPLNLFNDYGFMLDKGTDENFVAFNQFVSENEVEFKYTFKEGNIQEQRRDRFSGYFYDEDEKDSKDLVNRYVKSPIHIPSDEEGKEIKFLEDKYFVNNVSKMPINGGGFIPLENPLAPFINSYTFTETNRKNKIEFNFPYYFKVLITVDLPEDYEVIKSEDFKKVIKTNDNLIYSQTYATAGNKLQILYEFYLGQAVYPAEDYKILKKHFESVQQEAAKQISLKKK</sequence>
<dbReference type="Proteomes" id="UP000275348">
    <property type="component" value="Unassembled WGS sequence"/>
</dbReference>
<accession>A0A3L9MGZ0</accession>
<dbReference type="AlphaFoldDB" id="A0A3L9MGZ0"/>
<feature type="signal peptide" evidence="1">
    <location>
        <begin position="1"/>
        <end position="20"/>
    </location>
</feature>
<dbReference type="Gene3D" id="2.60.40.3140">
    <property type="match status" value="1"/>
</dbReference>
<evidence type="ECO:0000313" key="3">
    <source>
        <dbReference type="EMBL" id="RLZ12273.1"/>
    </source>
</evidence>
<gene>
    <name evidence="3" type="ORF">EAH69_01815</name>
</gene>
<dbReference type="Gene3D" id="2.60.120.1130">
    <property type="match status" value="1"/>
</dbReference>
<dbReference type="RefSeq" id="WP_121933486.1">
    <property type="nucleotide sequence ID" value="NZ_RDOJ01000002.1"/>
</dbReference>
<keyword evidence="1" id="KW-0732">Signal</keyword>
<feature type="chain" id="PRO_5017965693" evidence="1">
    <location>
        <begin position="21"/>
        <end position="623"/>
    </location>
</feature>
<name>A0A3L9MGZ0_9FLAO</name>
<organism evidence="3 4">
    <name type="scientific">Faecalibacter macacae</name>
    <dbReference type="NCBI Taxonomy" id="1859289"/>
    <lineage>
        <taxon>Bacteria</taxon>
        <taxon>Pseudomonadati</taxon>
        <taxon>Bacteroidota</taxon>
        <taxon>Flavobacteriia</taxon>
        <taxon>Flavobacteriales</taxon>
        <taxon>Weeksellaceae</taxon>
        <taxon>Faecalibacter</taxon>
    </lineage>
</organism>
<keyword evidence="4" id="KW-1185">Reference proteome</keyword>
<dbReference type="Gene3D" id="3.10.620.30">
    <property type="match status" value="1"/>
</dbReference>
<dbReference type="EMBL" id="RDOJ01000002">
    <property type="protein sequence ID" value="RLZ12273.1"/>
    <property type="molecule type" value="Genomic_DNA"/>
</dbReference>